<reference evidence="1" key="1">
    <citation type="journal article" date="2020" name="Stud. Mycol.">
        <title>101 Dothideomycetes genomes: a test case for predicting lifestyles and emergence of pathogens.</title>
        <authorList>
            <person name="Haridas S."/>
            <person name="Albert R."/>
            <person name="Binder M."/>
            <person name="Bloem J."/>
            <person name="Labutti K."/>
            <person name="Salamov A."/>
            <person name="Andreopoulos B."/>
            <person name="Baker S."/>
            <person name="Barry K."/>
            <person name="Bills G."/>
            <person name="Bluhm B."/>
            <person name="Cannon C."/>
            <person name="Castanera R."/>
            <person name="Culley D."/>
            <person name="Daum C."/>
            <person name="Ezra D."/>
            <person name="Gonzalez J."/>
            <person name="Henrissat B."/>
            <person name="Kuo A."/>
            <person name="Liang C."/>
            <person name="Lipzen A."/>
            <person name="Lutzoni F."/>
            <person name="Magnuson J."/>
            <person name="Mondo S."/>
            <person name="Nolan M."/>
            <person name="Ohm R."/>
            <person name="Pangilinan J."/>
            <person name="Park H.-J."/>
            <person name="Ramirez L."/>
            <person name="Alfaro M."/>
            <person name="Sun H."/>
            <person name="Tritt A."/>
            <person name="Yoshinaga Y."/>
            <person name="Zwiers L.-H."/>
            <person name="Turgeon B."/>
            <person name="Goodwin S."/>
            <person name="Spatafora J."/>
            <person name="Crous P."/>
            <person name="Grigoriev I."/>
        </authorList>
    </citation>
    <scope>NUCLEOTIDE SEQUENCE</scope>
    <source>
        <strain evidence="1">CBS 279.74</strain>
    </source>
</reference>
<evidence type="ECO:0000313" key="1">
    <source>
        <dbReference type="EMBL" id="KAF2704088.1"/>
    </source>
</evidence>
<dbReference type="EMBL" id="MU005784">
    <property type="protein sequence ID" value="KAF2704088.1"/>
    <property type="molecule type" value="Genomic_DNA"/>
</dbReference>
<sequence length="171" mass="19180">MRTKAKAAAKKQAKAAAKGKGTTCLIALNPNAKYDPLDNNVIPTNKDRNPINRDKYTLVADYSILREVFVFMPVMHDTTNGSRLSAVNAKKNPNFANLNNKDYLDKHFFIRKKYVSANLEEDVKPKKINSNKEIEQTEVNSVPDNIDVCKDAQVLDGDNKKEDVDANKQPT</sequence>
<keyword evidence="2" id="KW-1185">Reference proteome</keyword>
<proteinExistence type="predicted"/>
<accession>A0A6G1JU75</accession>
<organism evidence="1 2">
    <name type="scientific">Pleomassaria siparia CBS 279.74</name>
    <dbReference type="NCBI Taxonomy" id="1314801"/>
    <lineage>
        <taxon>Eukaryota</taxon>
        <taxon>Fungi</taxon>
        <taxon>Dikarya</taxon>
        <taxon>Ascomycota</taxon>
        <taxon>Pezizomycotina</taxon>
        <taxon>Dothideomycetes</taxon>
        <taxon>Pleosporomycetidae</taxon>
        <taxon>Pleosporales</taxon>
        <taxon>Pleomassariaceae</taxon>
        <taxon>Pleomassaria</taxon>
    </lineage>
</organism>
<name>A0A6G1JU75_9PLEO</name>
<evidence type="ECO:0000313" key="2">
    <source>
        <dbReference type="Proteomes" id="UP000799428"/>
    </source>
</evidence>
<dbReference type="AlphaFoldDB" id="A0A6G1JU75"/>
<protein>
    <submittedName>
        <fullName evidence="1">Uncharacterized protein</fullName>
    </submittedName>
</protein>
<dbReference type="Proteomes" id="UP000799428">
    <property type="component" value="Unassembled WGS sequence"/>
</dbReference>
<gene>
    <name evidence="1" type="ORF">K504DRAFT_451285</name>
</gene>